<keyword evidence="6" id="KW-1185">Reference proteome</keyword>
<dbReference type="EMBL" id="CP034550">
    <property type="protein sequence ID" value="QFZ21221.1"/>
    <property type="molecule type" value="Genomic_DNA"/>
</dbReference>
<reference evidence="6" key="1">
    <citation type="journal article" date="2021" name="Curr. Microbiol.">
        <title>Complete genome of nocamycin-producing strain Saccharothrix syringae NRRL B-16468 reveals the biosynthetic potential for secondary metabolites.</title>
        <authorList>
            <person name="Mo X."/>
            <person name="Yang S."/>
        </authorList>
    </citation>
    <scope>NUCLEOTIDE SEQUENCE [LARGE SCALE GENOMIC DNA]</scope>
    <source>
        <strain evidence="6">ATCC 51364 / DSM 43886 / JCM 6844 / KCTC 9398 / NBRC 14523 / NRRL B-16468 / INA 2240</strain>
    </source>
</reference>
<gene>
    <name evidence="5" type="ORF">EKG83_30965</name>
</gene>
<dbReference type="KEGG" id="ssyi:EKG83_30965"/>
<evidence type="ECO:0000313" key="6">
    <source>
        <dbReference type="Proteomes" id="UP000325787"/>
    </source>
</evidence>
<evidence type="ECO:0000259" key="4">
    <source>
        <dbReference type="Pfam" id="PF13193"/>
    </source>
</evidence>
<dbReference type="AlphaFoldDB" id="A0A5Q0H4P7"/>
<dbReference type="OrthoDB" id="3802565at2"/>
<dbReference type="Pfam" id="PF00501">
    <property type="entry name" value="AMP-binding"/>
    <property type="match status" value="1"/>
</dbReference>
<evidence type="ECO:0000259" key="3">
    <source>
        <dbReference type="Pfam" id="PF00501"/>
    </source>
</evidence>
<dbReference type="GO" id="GO:0006631">
    <property type="term" value="P:fatty acid metabolic process"/>
    <property type="evidence" value="ECO:0007669"/>
    <property type="project" value="TreeGrafter"/>
</dbReference>
<accession>A0A5Q0H4P7</accession>
<dbReference type="SUPFAM" id="SSF56801">
    <property type="entry name" value="Acetyl-CoA synthetase-like"/>
    <property type="match status" value="1"/>
</dbReference>
<dbReference type="Proteomes" id="UP000325787">
    <property type="component" value="Chromosome"/>
</dbReference>
<dbReference type="PANTHER" id="PTHR43201">
    <property type="entry name" value="ACYL-COA SYNTHETASE"/>
    <property type="match status" value="1"/>
</dbReference>
<dbReference type="Gene3D" id="3.40.50.12780">
    <property type="entry name" value="N-terminal domain of ligase-like"/>
    <property type="match status" value="1"/>
</dbReference>
<name>A0A5Q0H4P7_SACSY</name>
<dbReference type="GO" id="GO:0031956">
    <property type="term" value="F:medium-chain fatty acid-CoA ligase activity"/>
    <property type="evidence" value="ECO:0007669"/>
    <property type="project" value="TreeGrafter"/>
</dbReference>
<evidence type="ECO:0000256" key="2">
    <source>
        <dbReference type="ARBA" id="ARBA00022598"/>
    </source>
</evidence>
<dbReference type="Pfam" id="PF13193">
    <property type="entry name" value="AMP-binding_C"/>
    <property type="match status" value="1"/>
</dbReference>
<organism evidence="5 6">
    <name type="scientific">Saccharothrix syringae</name>
    <name type="common">Nocardiopsis syringae</name>
    <dbReference type="NCBI Taxonomy" id="103733"/>
    <lineage>
        <taxon>Bacteria</taxon>
        <taxon>Bacillati</taxon>
        <taxon>Actinomycetota</taxon>
        <taxon>Actinomycetes</taxon>
        <taxon>Pseudonocardiales</taxon>
        <taxon>Pseudonocardiaceae</taxon>
        <taxon>Saccharothrix</taxon>
    </lineage>
</organism>
<dbReference type="InterPro" id="IPR000873">
    <property type="entry name" value="AMP-dep_synth/lig_dom"/>
</dbReference>
<evidence type="ECO:0000256" key="1">
    <source>
        <dbReference type="ARBA" id="ARBA00006432"/>
    </source>
</evidence>
<proteinExistence type="inferred from homology"/>
<dbReference type="InterPro" id="IPR045851">
    <property type="entry name" value="AMP-bd_C_sf"/>
</dbReference>
<dbReference type="RefSeq" id="WP_051766209.1">
    <property type="nucleotide sequence ID" value="NZ_CP034550.1"/>
</dbReference>
<sequence>MTTGLAATGGAVAGPEWVDEVLLRGADGDVCLHAGGPVDRRALRSMVAERQERLTAAGLRPGGSLALRLPPSLAYVANLLAGWRAGAQVVLLDHRLTPYEVDLALERLAPQVVVAPGRVRSNPLRAFAEVEETVAPHPGRPAATPHAVIQLSSGSTGPSKVIGRTAADLVAEIDRYTRIDGVPLPGERIVVLASMVHVLGLVGALLYGLHAGVQVRPPERLTGDSVLEAVAAEATPATVLGVPFHIGLLASVVDPPALPQLKRMTTGGELVPAATAAAFTGKYRVPLGNMWGMTEVGVIATDLFGEHRPALTPAPGLEVVERGGELLVSRPESPYVGLADPTRWADGWLHTRDAGAVDPSTGLVTVKGRLDSQISVGGLKVDLTEVEATLGGLPGVVAAVVLHDEVVTAYAELAEPATAATVEAGLTERLAAYKRPRRLHVLPAMPRTTTGKLVRDPTVLRRAAREGK</sequence>
<protein>
    <submittedName>
        <fullName evidence="5">Long-chain fatty acid--CoA ligase</fullName>
    </submittedName>
</protein>
<dbReference type="InterPro" id="IPR025110">
    <property type="entry name" value="AMP-bd_C"/>
</dbReference>
<feature type="domain" description="AMP-dependent synthetase/ligase" evidence="3">
    <location>
        <begin position="53"/>
        <end position="308"/>
    </location>
</feature>
<evidence type="ECO:0000313" key="5">
    <source>
        <dbReference type="EMBL" id="QFZ21221.1"/>
    </source>
</evidence>
<dbReference type="InterPro" id="IPR042099">
    <property type="entry name" value="ANL_N_sf"/>
</dbReference>
<comment type="similarity">
    <text evidence="1">Belongs to the ATP-dependent AMP-binding enzyme family.</text>
</comment>
<dbReference type="PANTHER" id="PTHR43201:SF5">
    <property type="entry name" value="MEDIUM-CHAIN ACYL-COA LIGASE ACSF2, MITOCHONDRIAL"/>
    <property type="match status" value="1"/>
</dbReference>
<dbReference type="Gene3D" id="3.30.300.30">
    <property type="match status" value="1"/>
</dbReference>
<keyword evidence="2 5" id="KW-0436">Ligase</keyword>
<feature type="domain" description="AMP-binding enzyme C-terminal" evidence="4">
    <location>
        <begin position="385"/>
        <end position="452"/>
    </location>
</feature>